<dbReference type="GO" id="GO:0004673">
    <property type="term" value="F:protein histidine kinase activity"/>
    <property type="evidence" value="ECO:0007669"/>
    <property type="project" value="UniProtKB-EC"/>
</dbReference>
<keyword evidence="8" id="KW-0812">Transmembrane</keyword>
<evidence type="ECO:0000256" key="7">
    <source>
        <dbReference type="ARBA" id="ARBA00023136"/>
    </source>
</evidence>
<keyword evidence="6" id="KW-0418">Kinase</keyword>
<dbReference type="SMART" id="SM00304">
    <property type="entry name" value="HAMP"/>
    <property type="match status" value="1"/>
</dbReference>
<dbReference type="EnsemblBacteria" id="AAC07658">
    <property type="protein sequence ID" value="AAC07658"/>
    <property type="gene ID" value="aq_1825"/>
</dbReference>
<protein>
    <recommendedName>
        <fullName evidence="3">histidine kinase</fullName>
        <ecNumber evidence="3">2.7.13.3</ecNumber>
    </recommendedName>
</protein>
<evidence type="ECO:0000313" key="10">
    <source>
        <dbReference type="EMBL" id="AAC07658.1"/>
    </source>
</evidence>
<evidence type="ECO:0000256" key="3">
    <source>
        <dbReference type="ARBA" id="ARBA00012438"/>
    </source>
</evidence>
<dbReference type="GO" id="GO:0007165">
    <property type="term" value="P:signal transduction"/>
    <property type="evidence" value="ECO:0007669"/>
    <property type="project" value="InterPro"/>
</dbReference>
<sequence>MKALLPKSIKGKVSLIIGSIAVASGLITGFYTYNEEVKKAKEVSKEKVRLTLAFSKSIRGYVRETLRPKIYELMNEYKCIKEDFILEAQSSSFLTSNIFRSVSREFQGLTLRQVAFKPLNPKNEPTPVEQKIIEYFRKTKAPEYTEIVNINNYRYLVSAFPVKVEASCLMCHGKVENMPKAVKAIYKPKEDPNWKVDEIQGGIFVYEPYEATLLRAQLSGLIKGGTIFFVNILVLGIILWILNRYVFSPINVLKEHADKISKGEIDDRIPVKGEDEIGELAKAFERMRISIKKVMDLLK</sequence>
<evidence type="ECO:0000313" key="11">
    <source>
        <dbReference type="Proteomes" id="UP000000798"/>
    </source>
</evidence>
<keyword evidence="4" id="KW-0597">Phosphoprotein</keyword>
<dbReference type="PROSITE" id="PS50885">
    <property type="entry name" value="HAMP"/>
    <property type="match status" value="1"/>
</dbReference>
<dbReference type="Pfam" id="PF11845">
    <property type="entry name" value="Tll0287-like"/>
    <property type="match status" value="1"/>
</dbReference>
<name>O67686_AQUAE</name>
<keyword evidence="8" id="KW-1133">Transmembrane helix</keyword>
<dbReference type="STRING" id="224324.aq_1825"/>
<gene>
    <name evidence="10" type="ordered locus">aq_1825</name>
</gene>
<dbReference type="PANTHER" id="PTHR45528">
    <property type="entry name" value="SENSOR HISTIDINE KINASE CPXA"/>
    <property type="match status" value="1"/>
</dbReference>
<evidence type="ECO:0000256" key="4">
    <source>
        <dbReference type="ARBA" id="ARBA00022553"/>
    </source>
</evidence>
<evidence type="ECO:0000256" key="5">
    <source>
        <dbReference type="ARBA" id="ARBA00022679"/>
    </source>
</evidence>
<dbReference type="RefSeq" id="WP_010881189.1">
    <property type="nucleotide sequence ID" value="NC_000918.1"/>
</dbReference>
<dbReference type="CDD" id="cd06225">
    <property type="entry name" value="HAMP"/>
    <property type="match status" value="1"/>
</dbReference>
<dbReference type="InterPro" id="IPR003660">
    <property type="entry name" value="HAMP_dom"/>
</dbReference>
<evidence type="ECO:0000256" key="2">
    <source>
        <dbReference type="ARBA" id="ARBA00004141"/>
    </source>
</evidence>
<dbReference type="eggNOG" id="COG2770">
    <property type="taxonomic scope" value="Bacteria"/>
</dbReference>
<dbReference type="InParanoid" id="O67686"/>
<accession>O67686</accession>
<proteinExistence type="predicted"/>
<evidence type="ECO:0000256" key="6">
    <source>
        <dbReference type="ARBA" id="ARBA00022777"/>
    </source>
</evidence>
<evidence type="ECO:0000256" key="1">
    <source>
        <dbReference type="ARBA" id="ARBA00000085"/>
    </source>
</evidence>
<keyword evidence="11" id="KW-1185">Reference proteome</keyword>
<dbReference type="SUPFAM" id="SSF158472">
    <property type="entry name" value="HAMP domain-like"/>
    <property type="match status" value="1"/>
</dbReference>
<feature type="transmembrane region" description="Helical" evidence="8">
    <location>
        <begin position="221"/>
        <end position="242"/>
    </location>
</feature>
<dbReference type="EC" id="2.7.13.3" evidence="3"/>
<evidence type="ECO:0000256" key="8">
    <source>
        <dbReference type="SAM" id="Phobius"/>
    </source>
</evidence>
<comment type="subcellular location">
    <subcellularLocation>
        <location evidence="2">Membrane</location>
        <topology evidence="2">Multi-pass membrane protein</topology>
    </subcellularLocation>
</comment>
<feature type="transmembrane region" description="Helical" evidence="8">
    <location>
        <begin position="12"/>
        <end position="33"/>
    </location>
</feature>
<dbReference type="Pfam" id="PF00672">
    <property type="entry name" value="HAMP"/>
    <property type="match status" value="1"/>
</dbReference>
<dbReference type="OrthoDB" id="14689at2"/>
<dbReference type="HOGENOM" id="CLU_060280_0_0_0"/>
<dbReference type="InterPro" id="IPR050398">
    <property type="entry name" value="HssS/ArlS-like"/>
</dbReference>
<keyword evidence="7 8" id="KW-0472">Membrane</keyword>
<dbReference type="Proteomes" id="UP000000798">
    <property type="component" value="Chromosome"/>
</dbReference>
<dbReference type="GO" id="GO:0016020">
    <property type="term" value="C:membrane"/>
    <property type="evidence" value="ECO:0007669"/>
    <property type="project" value="UniProtKB-SubCell"/>
</dbReference>
<dbReference type="Gene3D" id="6.10.340.10">
    <property type="match status" value="1"/>
</dbReference>
<comment type="catalytic activity">
    <reaction evidence="1">
        <text>ATP + protein L-histidine = ADP + protein N-phospho-L-histidine.</text>
        <dbReference type="EC" id="2.7.13.3"/>
    </reaction>
</comment>
<evidence type="ECO:0000259" key="9">
    <source>
        <dbReference type="PROSITE" id="PS50885"/>
    </source>
</evidence>
<keyword evidence="5" id="KW-0808">Transferase</keyword>
<dbReference type="PIR" id="D70457">
    <property type="entry name" value="D70457"/>
</dbReference>
<dbReference type="KEGG" id="aae:aq_1825"/>
<reference evidence="10 11" key="1">
    <citation type="journal article" date="1998" name="Nature">
        <title>The complete genome of the hyperthermophilic bacterium Aquifex aeolicus.</title>
        <authorList>
            <person name="Deckert G."/>
            <person name="Warren P.V."/>
            <person name="Gaasterland T."/>
            <person name="Young W.G."/>
            <person name="Lenox A.L."/>
            <person name="Graham D.E."/>
            <person name="Overbeek R."/>
            <person name="Snead M.A."/>
            <person name="Keller M."/>
            <person name="Aujay M."/>
            <person name="Huber R."/>
            <person name="Feldman R.A."/>
            <person name="Short J.M."/>
            <person name="Olson G.J."/>
            <person name="Swanson R.V."/>
        </authorList>
    </citation>
    <scope>NUCLEOTIDE SEQUENCE [LARGE SCALE GENOMIC DNA]</scope>
    <source>
        <strain evidence="10 11">VF5</strain>
    </source>
</reference>
<feature type="domain" description="HAMP" evidence="9">
    <location>
        <begin position="244"/>
        <end position="296"/>
    </location>
</feature>
<dbReference type="PANTHER" id="PTHR45528:SF10">
    <property type="entry name" value="METHYL-ACCEPTING CHEMOTAXIS PROTEIN"/>
    <property type="match status" value="1"/>
</dbReference>
<dbReference type="InterPro" id="IPR021796">
    <property type="entry name" value="Tll0287-like_dom"/>
</dbReference>
<dbReference type="AlphaFoldDB" id="O67686"/>
<organism evidence="10 11">
    <name type="scientific">Aquifex aeolicus (strain VF5)</name>
    <dbReference type="NCBI Taxonomy" id="224324"/>
    <lineage>
        <taxon>Bacteria</taxon>
        <taxon>Pseudomonadati</taxon>
        <taxon>Aquificota</taxon>
        <taxon>Aquificia</taxon>
        <taxon>Aquificales</taxon>
        <taxon>Aquificaceae</taxon>
        <taxon>Aquifex</taxon>
    </lineage>
</organism>
<dbReference type="EMBL" id="AE000657">
    <property type="protein sequence ID" value="AAC07658.1"/>
    <property type="molecule type" value="Genomic_DNA"/>
</dbReference>